<dbReference type="SUPFAM" id="SSF52540">
    <property type="entry name" value="P-loop containing nucleoside triphosphate hydrolases"/>
    <property type="match status" value="1"/>
</dbReference>
<feature type="compositionally biased region" description="Low complexity" evidence="1">
    <location>
        <begin position="885"/>
        <end position="894"/>
    </location>
</feature>
<feature type="compositionally biased region" description="Basic and acidic residues" evidence="1">
    <location>
        <begin position="512"/>
        <end position="521"/>
    </location>
</feature>
<feature type="compositionally biased region" description="Polar residues" evidence="1">
    <location>
        <begin position="372"/>
        <end position="387"/>
    </location>
</feature>
<feature type="region of interest" description="Disordered" evidence="1">
    <location>
        <begin position="818"/>
        <end position="987"/>
    </location>
</feature>
<dbReference type="Proteomes" id="UP001292094">
    <property type="component" value="Unassembled WGS sequence"/>
</dbReference>
<reference evidence="3" key="1">
    <citation type="submission" date="2023-11" db="EMBL/GenBank/DDBJ databases">
        <title>Genome assemblies of two species of porcelain crab, Petrolisthes cinctipes and Petrolisthes manimaculis (Anomura: Porcellanidae).</title>
        <authorList>
            <person name="Angst P."/>
        </authorList>
    </citation>
    <scope>NUCLEOTIDE SEQUENCE</scope>
    <source>
        <strain evidence="3">PB745_02</strain>
        <tissue evidence="3">Gill</tissue>
    </source>
</reference>
<dbReference type="InterPro" id="IPR003593">
    <property type="entry name" value="AAA+_ATPase"/>
</dbReference>
<comment type="caution">
    <text evidence="3">The sequence shown here is derived from an EMBL/GenBank/DDBJ whole genome shotgun (WGS) entry which is preliminary data.</text>
</comment>
<feature type="compositionally biased region" description="Polar residues" evidence="1">
    <location>
        <begin position="320"/>
        <end position="331"/>
    </location>
</feature>
<feature type="compositionally biased region" description="Low complexity" evidence="1">
    <location>
        <begin position="307"/>
        <end position="319"/>
    </location>
</feature>
<dbReference type="Pfam" id="PF00004">
    <property type="entry name" value="AAA"/>
    <property type="match status" value="1"/>
</dbReference>
<evidence type="ECO:0000313" key="4">
    <source>
        <dbReference type="Proteomes" id="UP001292094"/>
    </source>
</evidence>
<feature type="compositionally biased region" description="Basic and acidic residues" evidence="1">
    <location>
        <begin position="445"/>
        <end position="460"/>
    </location>
</feature>
<sequence length="1103" mass="117605">MARQRVTKIKQLGASRHLQALRSFIGNLVDQAERSGGCDCHKPPSLLLVGPPGAGKTYLVKQMSNVCEMPLYGVHTNQVRGAPAVRKLFDQARDNYPSLVFMDDVDAIFSNHDDEPSCPQNTQQIRDELFTQLGPRKLKIIDPKSSKNPTDTVLGGGGSGGTVKMNGVSTNSRASSRASTVSQHRPSAPPDEDEDVFDDEHDSAYPDNNGIIVVAATSAPWLLYKDHELLSRFRGVYLVGLPDKQTRYTLLRALFTDLHHNLTDKDIMLVAEKTEGFTPADLMVVVKTLTYRQFSLLLSLASAHTASVGSSSDVGSTGSQTPLSSEMSETASESDLDGLPESEGHMKRGVVAAAALAAAAAVAAATNAKPPANTTSPLATETPSNAASGAVPKKDLRQASNGNRKAAAAAGVVAAVTAAAVAAVAAAEDGSSVAALGDDWNSDTEESHRLTPRDTHHTQVECEGVQKQAPTRVTEDLTNSAPASPTLISPAPASPAPLSIPSPDSALGLSKSSEEIQKEDGLPSTPHPASETSGVVSSGCESSDGSGILDEVEREVTEKEEGGDSDTDREEAREEENTEVGMCNDEDGKEGEEEEVEESVMHEDKEKRTCGEGDVESIIAVSEELTEDNHYDSGSGTDNYNNIEVDTHAVDSENYEESGNNLESVENHPTKMYDNVESQPEVNDEVEKYLEMNDDRSECASGGDESRVGTPGTFELHYDEPPEPMRDDNCAIDSDSDDEGAVVDVGRTRGRRVAFSGLASALEPLSVDVGDSCGPPNVSLDDLPPNITLAPSSLPEPMLAEDRHQDAAPNAILLSLLARPTPSRSDRRLDHSPEMPFLHSDPDVNKTSTPITPLGSLSASPDLPRTPDMPRAPIDMPRTLTPTPSEGSSNNGTIGSSGSGSGARASPASTSSQVHHKKENSDSSFDHSDGQTVPSSDISTATCNDTGETLECRTDSEERLQGLEDEASDRQNPDQYPLDPPSRDEAKAAGAGLSSLFNLDDLGDISIQLITLADVLEVVGKGYRSVTDDEIKRYTDFMVWFSNVAKSACPHTKDGSHKPNAPHLDDISLDSTVYDTPSLAKKRKGPLRKLGRFLLKALMFILD</sequence>
<feature type="region of interest" description="Disordered" evidence="1">
    <location>
        <begin position="652"/>
        <end position="681"/>
    </location>
</feature>
<dbReference type="Gene3D" id="1.10.8.60">
    <property type="match status" value="1"/>
</dbReference>
<feature type="compositionally biased region" description="Basic and acidic residues" evidence="1">
    <location>
        <begin position="716"/>
        <end position="729"/>
    </location>
</feature>
<evidence type="ECO:0000256" key="1">
    <source>
        <dbReference type="SAM" id="MobiDB-lite"/>
    </source>
</evidence>
<feature type="domain" description="AAA+ ATPase" evidence="2">
    <location>
        <begin position="42"/>
        <end position="243"/>
    </location>
</feature>
<feature type="compositionally biased region" description="Basic and acidic residues" evidence="1">
    <location>
        <begin position="824"/>
        <end position="833"/>
    </location>
</feature>
<evidence type="ECO:0000259" key="2">
    <source>
        <dbReference type="SMART" id="SM00382"/>
    </source>
</evidence>
<protein>
    <recommendedName>
        <fullName evidence="2">AAA+ ATPase domain-containing protein</fullName>
    </recommendedName>
</protein>
<dbReference type="InterPro" id="IPR003959">
    <property type="entry name" value="ATPase_AAA_core"/>
</dbReference>
<proteinExistence type="predicted"/>
<feature type="region of interest" description="Disordered" evidence="1">
    <location>
        <begin position="307"/>
        <end position="343"/>
    </location>
</feature>
<accession>A0AAE1U0A4</accession>
<feature type="region of interest" description="Disordered" evidence="1">
    <location>
        <begin position="138"/>
        <end position="204"/>
    </location>
</feature>
<dbReference type="GO" id="GO:0005524">
    <property type="term" value="F:ATP binding"/>
    <property type="evidence" value="ECO:0007669"/>
    <property type="project" value="InterPro"/>
</dbReference>
<dbReference type="PANTHER" id="PTHR23074:SF83">
    <property type="entry name" value="VACUOLAR PROTEIN SORTING-ASSOCIATED PROTEIN 4A"/>
    <property type="match status" value="1"/>
</dbReference>
<feature type="compositionally biased region" description="Polar residues" evidence="1">
    <location>
        <begin position="468"/>
        <end position="479"/>
    </location>
</feature>
<feature type="region of interest" description="Disordered" evidence="1">
    <location>
        <begin position="696"/>
        <end position="740"/>
    </location>
</feature>
<feature type="compositionally biased region" description="Basic and acidic residues" evidence="1">
    <location>
        <begin position="950"/>
        <end position="972"/>
    </location>
</feature>
<organism evidence="3 4">
    <name type="scientific">Petrolisthes manimaculis</name>
    <dbReference type="NCBI Taxonomy" id="1843537"/>
    <lineage>
        <taxon>Eukaryota</taxon>
        <taxon>Metazoa</taxon>
        <taxon>Ecdysozoa</taxon>
        <taxon>Arthropoda</taxon>
        <taxon>Crustacea</taxon>
        <taxon>Multicrustacea</taxon>
        <taxon>Malacostraca</taxon>
        <taxon>Eumalacostraca</taxon>
        <taxon>Eucarida</taxon>
        <taxon>Decapoda</taxon>
        <taxon>Pleocyemata</taxon>
        <taxon>Anomura</taxon>
        <taxon>Galatheoidea</taxon>
        <taxon>Porcellanidae</taxon>
        <taxon>Petrolisthes</taxon>
    </lineage>
</organism>
<dbReference type="GO" id="GO:0016197">
    <property type="term" value="P:endosomal transport"/>
    <property type="evidence" value="ECO:0007669"/>
    <property type="project" value="TreeGrafter"/>
</dbReference>
<dbReference type="AlphaFoldDB" id="A0AAE1U0A4"/>
<dbReference type="Gene3D" id="3.40.50.300">
    <property type="entry name" value="P-loop containing nucleotide triphosphate hydrolases"/>
    <property type="match status" value="2"/>
</dbReference>
<feature type="compositionally biased region" description="Basic and acidic residues" evidence="1">
    <location>
        <begin position="919"/>
        <end position="929"/>
    </location>
</feature>
<dbReference type="InterPro" id="IPR027417">
    <property type="entry name" value="P-loop_NTPase"/>
</dbReference>
<dbReference type="GO" id="GO:0016887">
    <property type="term" value="F:ATP hydrolysis activity"/>
    <property type="evidence" value="ECO:0007669"/>
    <property type="project" value="InterPro"/>
</dbReference>
<keyword evidence="4" id="KW-1185">Reference proteome</keyword>
<feature type="compositionally biased region" description="Basic and acidic residues" evidence="1">
    <location>
        <begin position="599"/>
        <end position="611"/>
    </location>
</feature>
<feature type="compositionally biased region" description="Low complexity" evidence="1">
    <location>
        <begin position="168"/>
        <end position="182"/>
    </location>
</feature>
<gene>
    <name evidence="3" type="ORF">Pmani_026229</name>
</gene>
<dbReference type="PANTHER" id="PTHR23074">
    <property type="entry name" value="AAA DOMAIN-CONTAINING"/>
    <property type="match status" value="1"/>
</dbReference>
<feature type="compositionally biased region" description="Acidic residues" evidence="1">
    <location>
        <begin position="190"/>
        <end position="201"/>
    </location>
</feature>
<feature type="compositionally biased region" description="Polar residues" evidence="1">
    <location>
        <begin position="845"/>
        <end position="859"/>
    </location>
</feature>
<name>A0AAE1U0A4_9EUCA</name>
<feature type="region of interest" description="Disordered" evidence="1">
    <location>
        <begin position="369"/>
        <end position="393"/>
    </location>
</feature>
<feature type="compositionally biased region" description="Acidic residues" evidence="1">
    <location>
        <begin position="563"/>
        <end position="598"/>
    </location>
</feature>
<feature type="compositionally biased region" description="Polar residues" evidence="1">
    <location>
        <begin position="530"/>
        <end position="545"/>
    </location>
</feature>
<feature type="compositionally biased region" description="Low complexity" evidence="1">
    <location>
        <begin position="902"/>
        <end position="912"/>
    </location>
</feature>
<dbReference type="GO" id="GO:0007033">
    <property type="term" value="P:vacuole organization"/>
    <property type="evidence" value="ECO:0007669"/>
    <property type="project" value="TreeGrafter"/>
</dbReference>
<feature type="compositionally biased region" description="Low complexity" evidence="1">
    <location>
        <begin position="480"/>
        <end position="491"/>
    </location>
</feature>
<dbReference type="SMART" id="SM00382">
    <property type="entry name" value="AAA"/>
    <property type="match status" value="1"/>
</dbReference>
<feature type="region of interest" description="Disordered" evidence="1">
    <location>
        <begin position="429"/>
        <end position="614"/>
    </location>
</feature>
<evidence type="ECO:0000313" key="3">
    <source>
        <dbReference type="EMBL" id="KAK4301625.1"/>
    </source>
</evidence>
<feature type="compositionally biased region" description="Polar residues" evidence="1">
    <location>
        <begin position="930"/>
        <end position="947"/>
    </location>
</feature>
<dbReference type="EMBL" id="JAWZYT010002854">
    <property type="protein sequence ID" value="KAK4301625.1"/>
    <property type="molecule type" value="Genomic_DNA"/>
</dbReference>
<dbReference type="InterPro" id="IPR050304">
    <property type="entry name" value="MT-severing_AAA_ATPase"/>
</dbReference>